<dbReference type="AlphaFoldDB" id="A0AAN5IBE6"/>
<comment type="caution">
    <text evidence="1">The sequence shown here is derived from an EMBL/GenBank/DDBJ whole genome shotgun (WGS) entry which is preliminary data.</text>
</comment>
<keyword evidence="2" id="KW-1185">Reference proteome</keyword>
<feature type="non-terminal residue" evidence="1">
    <location>
        <position position="1"/>
    </location>
</feature>
<gene>
    <name evidence="1" type="ORF">PMAYCL1PPCAC_28200</name>
</gene>
<protein>
    <recommendedName>
        <fullName evidence="3">RRM domain-containing protein</fullName>
    </recommendedName>
</protein>
<proteinExistence type="predicted"/>
<dbReference type="EMBL" id="BTRK01000006">
    <property type="protein sequence ID" value="GMR58005.1"/>
    <property type="molecule type" value="Genomic_DNA"/>
</dbReference>
<dbReference type="Gene3D" id="3.30.70.330">
    <property type="match status" value="1"/>
</dbReference>
<dbReference type="InterPro" id="IPR035979">
    <property type="entry name" value="RBD_domain_sf"/>
</dbReference>
<evidence type="ECO:0000313" key="1">
    <source>
        <dbReference type="EMBL" id="GMR58005.1"/>
    </source>
</evidence>
<dbReference type="InterPro" id="IPR012677">
    <property type="entry name" value="Nucleotide-bd_a/b_plait_sf"/>
</dbReference>
<feature type="non-terminal residue" evidence="1">
    <location>
        <position position="177"/>
    </location>
</feature>
<sequence length="177" mass="20123">QVPRSFDAIRCKELFGVYGAVYQVIFPMCKAEPPKRDQVFVTFYRRKDAISALDALHNLKTLPGMERPIKMRPVDEKLVEILGQPLDSIFAPFLLLNSRLMIAGKTAQQDEFETVLHDVLTGGSNRLAASAQPVNNAVNPGEIHEKLHQQWMNEQHLKHQQWLNEHHMQPALPAPGR</sequence>
<accession>A0AAN5IBE6</accession>
<dbReference type="SUPFAM" id="SSF54928">
    <property type="entry name" value="RNA-binding domain, RBD"/>
    <property type="match status" value="1"/>
</dbReference>
<dbReference type="Proteomes" id="UP001328107">
    <property type="component" value="Unassembled WGS sequence"/>
</dbReference>
<name>A0AAN5IBE6_9BILA</name>
<reference evidence="2" key="1">
    <citation type="submission" date="2022-10" db="EMBL/GenBank/DDBJ databases">
        <title>Genome assembly of Pristionchus species.</title>
        <authorList>
            <person name="Yoshida K."/>
            <person name="Sommer R.J."/>
        </authorList>
    </citation>
    <scope>NUCLEOTIDE SEQUENCE [LARGE SCALE GENOMIC DNA]</scope>
    <source>
        <strain evidence="2">RS5460</strain>
    </source>
</reference>
<dbReference type="GO" id="GO:0003676">
    <property type="term" value="F:nucleic acid binding"/>
    <property type="evidence" value="ECO:0007669"/>
    <property type="project" value="InterPro"/>
</dbReference>
<evidence type="ECO:0000313" key="2">
    <source>
        <dbReference type="Proteomes" id="UP001328107"/>
    </source>
</evidence>
<evidence type="ECO:0008006" key="3">
    <source>
        <dbReference type="Google" id="ProtNLM"/>
    </source>
</evidence>
<organism evidence="1 2">
    <name type="scientific">Pristionchus mayeri</name>
    <dbReference type="NCBI Taxonomy" id="1317129"/>
    <lineage>
        <taxon>Eukaryota</taxon>
        <taxon>Metazoa</taxon>
        <taxon>Ecdysozoa</taxon>
        <taxon>Nematoda</taxon>
        <taxon>Chromadorea</taxon>
        <taxon>Rhabditida</taxon>
        <taxon>Rhabditina</taxon>
        <taxon>Diplogasteromorpha</taxon>
        <taxon>Diplogasteroidea</taxon>
        <taxon>Neodiplogasteridae</taxon>
        <taxon>Pristionchus</taxon>
    </lineage>
</organism>